<dbReference type="PANTHER" id="PTHR43401:SF2">
    <property type="entry name" value="L-THREONINE 3-DEHYDROGENASE"/>
    <property type="match status" value="1"/>
</dbReference>
<dbReference type="InterPro" id="IPR013149">
    <property type="entry name" value="ADH-like_C"/>
</dbReference>
<dbReference type="Pfam" id="PF08240">
    <property type="entry name" value="ADH_N"/>
    <property type="match status" value="1"/>
</dbReference>
<feature type="domain" description="Alcohol dehydrogenase-like C-terminal" evidence="2">
    <location>
        <begin position="188"/>
        <end position="331"/>
    </location>
</feature>
<dbReference type="STRING" id="573413.Spirs_3558"/>
<dbReference type="SUPFAM" id="SSF50129">
    <property type="entry name" value="GroES-like"/>
    <property type="match status" value="1"/>
</dbReference>
<dbReference type="EMBL" id="CP002116">
    <property type="protein sequence ID" value="ADK82646.1"/>
    <property type="molecule type" value="Genomic_DNA"/>
</dbReference>
<name>E1R7E1_SEDSS</name>
<protein>
    <submittedName>
        <fullName evidence="4">Alcohol dehydrogenase zinc-binding domain protein</fullName>
    </submittedName>
</protein>
<dbReference type="KEGG" id="ssm:Spirs_3558"/>
<accession>E1R7E1</accession>
<evidence type="ECO:0000259" key="3">
    <source>
        <dbReference type="Pfam" id="PF08240"/>
    </source>
</evidence>
<dbReference type="InterPro" id="IPR036291">
    <property type="entry name" value="NAD(P)-bd_dom_sf"/>
</dbReference>
<dbReference type="OrthoDB" id="9787435at2"/>
<proteinExistence type="predicted"/>
<dbReference type="Gene3D" id="3.90.180.10">
    <property type="entry name" value="Medium-chain alcohol dehydrogenases, catalytic domain"/>
    <property type="match status" value="1"/>
</dbReference>
<feature type="domain" description="Alcohol dehydrogenase-like N-terminal" evidence="3">
    <location>
        <begin position="26"/>
        <end position="125"/>
    </location>
</feature>
<evidence type="ECO:0000313" key="5">
    <source>
        <dbReference type="Proteomes" id="UP000002318"/>
    </source>
</evidence>
<dbReference type="eggNOG" id="COG1063">
    <property type="taxonomic scope" value="Bacteria"/>
</dbReference>
<dbReference type="Proteomes" id="UP000002318">
    <property type="component" value="Chromosome"/>
</dbReference>
<evidence type="ECO:0000256" key="1">
    <source>
        <dbReference type="ARBA" id="ARBA00023002"/>
    </source>
</evidence>
<dbReference type="RefSeq" id="WP_013256105.1">
    <property type="nucleotide sequence ID" value="NC_014364.1"/>
</dbReference>
<reference evidence="4 5" key="1">
    <citation type="journal article" date="2010" name="Stand. Genomic Sci.">
        <title>Complete genome sequence of Spirochaeta smaragdinae type strain (SEBR 4228).</title>
        <authorList>
            <person name="Mavromatis K."/>
            <person name="Yasawong M."/>
            <person name="Chertkov O."/>
            <person name="Lapidus A."/>
            <person name="Lucas S."/>
            <person name="Nolan M."/>
            <person name="Del Rio T.G."/>
            <person name="Tice H."/>
            <person name="Cheng J.F."/>
            <person name="Pitluck S."/>
            <person name="Liolios K."/>
            <person name="Ivanova N."/>
            <person name="Tapia R."/>
            <person name="Han C."/>
            <person name="Bruce D."/>
            <person name="Goodwin L."/>
            <person name="Pati A."/>
            <person name="Chen A."/>
            <person name="Palaniappan K."/>
            <person name="Land M."/>
            <person name="Hauser L."/>
            <person name="Chang Y.J."/>
            <person name="Jeffries C.D."/>
            <person name="Detter J.C."/>
            <person name="Rohde M."/>
            <person name="Brambilla E."/>
            <person name="Spring S."/>
            <person name="Goker M."/>
            <person name="Sikorski J."/>
            <person name="Woyke T."/>
            <person name="Bristow J."/>
            <person name="Eisen J.A."/>
            <person name="Markowitz V."/>
            <person name="Hugenholtz P."/>
            <person name="Klenk H.P."/>
            <person name="Kyrpides N.C."/>
        </authorList>
    </citation>
    <scope>NUCLEOTIDE SEQUENCE [LARGE SCALE GENOMIC DNA]</scope>
    <source>
        <strain evidence="5">DSM 11293 / JCM 15392 / SEBR 4228</strain>
    </source>
</reference>
<dbReference type="PANTHER" id="PTHR43401">
    <property type="entry name" value="L-THREONINE 3-DEHYDROGENASE"/>
    <property type="match status" value="1"/>
</dbReference>
<dbReference type="HOGENOM" id="CLU_054732_0_0_12"/>
<dbReference type="GO" id="GO:0016491">
    <property type="term" value="F:oxidoreductase activity"/>
    <property type="evidence" value="ECO:0007669"/>
    <property type="project" value="UniProtKB-KW"/>
</dbReference>
<dbReference type="SUPFAM" id="SSF51735">
    <property type="entry name" value="NAD(P)-binding Rossmann-fold domains"/>
    <property type="match status" value="1"/>
</dbReference>
<dbReference type="InterPro" id="IPR011032">
    <property type="entry name" value="GroES-like_sf"/>
</dbReference>
<dbReference type="Pfam" id="PF00107">
    <property type="entry name" value="ADH_zinc_N"/>
    <property type="match status" value="1"/>
</dbReference>
<dbReference type="Gene3D" id="3.40.50.720">
    <property type="entry name" value="NAD(P)-binding Rossmann-like Domain"/>
    <property type="match status" value="1"/>
</dbReference>
<evidence type="ECO:0000259" key="2">
    <source>
        <dbReference type="Pfam" id="PF00107"/>
    </source>
</evidence>
<dbReference type="AlphaFoldDB" id="E1R7E1"/>
<dbReference type="InterPro" id="IPR050129">
    <property type="entry name" value="Zn_alcohol_dh"/>
</dbReference>
<evidence type="ECO:0000313" key="4">
    <source>
        <dbReference type="EMBL" id="ADK82646.1"/>
    </source>
</evidence>
<organism evidence="4 5">
    <name type="scientific">Sediminispirochaeta smaragdinae (strain DSM 11293 / JCM 15392 / SEBR 4228)</name>
    <name type="common">Spirochaeta smaragdinae</name>
    <dbReference type="NCBI Taxonomy" id="573413"/>
    <lineage>
        <taxon>Bacteria</taxon>
        <taxon>Pseudomonadati</taxon>
        <taxon>Spirochaetota</taxon>
        <taxon>Spirochaetia</taxon>
        <taxon>Spirochaetales</taxon>
        <taxon>Spirochaetaceae</taxon>
        <taxon>Sediminispirochaeta</taxon>
    </lineage>
</organism>
<sequence length="424" mass="46664">MMKSWGARLYGKMDIRVEPFDLPDIGEDEILAKVRADTLCMSTLKAAKLGPEHKRVPADVDKHPVLVGHECAGELVQVGKRWADRYKAGDQFTIQPALNYKGSMDSPGYSYAYCGGDATYVILPPELMEVDCLLVHSVKEQFRAALAEPYSCVIGACRSLFRSDRRSHRHFMGIRNGGKMAIIGGCGPMGLAAIDYALAGPQRPQRLVVTDADDARIARAQEIFRHVAIERGIELFFINPLKEEQNEELLKNLSGGNGFDDILVMVASAPLLEQANRLLAFNGCINFFAGPTDQNFSAALNYYGVHYFDHHVIGTTGGTADDEREALELMEDGLIRPEALVSHVGGLPAVPEATLALDKLPGGKKLIYTEYDFPLFALDELSGEAEKQPWLAPLCEIVGKNGGLWSLEAEQWIFEHAPALKEDM</sequence>
<gene>
    <name evidence="4" type="ordered locus">Spirs_3558</name>
</gene>
<keyword evidence="5" id="KW-1185">Reference proteome</keyword>
<dbReference type="InterPro" id="IPR013154">
    <property type="entry name" value="ADH-like_N"/>
</dbReference>
<keyword evidence="1" id="KW-0560">Oxidoreductase</keyword>